<sequence length="68" mass="7280">MTFCILNAKRRSGLRGAEALPQQLDTPVPCGCSCVCVSALAFQAKVLPASQGQCLHQQLIIRLSATKH</sequence>
<name>A0A4Z2EZ69_9TELE</name>
<organism evidence="1 2">
    <name type="scientific">Liparis tanakae</name>
    <name type="common">Tanaka's snailfish</name>
    <dbReference type="NCBI Taxonomy" id="230148"/>
    <lineage>
        <taxon>Eukaryota</taxon>
        <taxon>Metazoa</taxon>
        <taxon>Chordata</taxon>
        <taxon>Craniata</taxon>
        <taxon>Vertebrata</taxon>
        <taxon>Euteleostomi</taxon>
        <taxon>Actinopterygii</taxon>
        <taxon>Neopterygii</taxon>
        <taxon>Teleostei</taxon>
        <taxon>Neoteleostei</taxon>
        <taxon>Acanthomorphata</taxon>
        <taxon>Eupercaria</taxon>
        <taxon>Perciformes</taxon>
        <taxon>Cottioidei</taxon>
        <taxon>Cottales</taxon>
        <taxon>Liparidae</taxon>
        <taxon>Liparis</taxon>
    </lineage>
</organism>
<accession>A0A4Z2EZ69</accession>
<dbReference type="EMBL" id="SRLO01002051">
    <property type="protein sequence ID" value="TNN34058.1"/>
    <property type="molecule type" value="Genomic_DNA"/>
</dbReference>
<gene>
    <name evidence="1" type="ORF">EYF80_055776</name>
</gene>
<evidence type="ECO:0000313" key="1">
    <source>
        <dbReference type="EMBL" id="TNN34058.1"/>
    </source>
</evidence>
<reference evidence="1 2" key="1">
    <citation type="submission" date="2019-03" db="EMBL/GenBank/DDBJ databases">
        <title>First draft genome of Liparis tanakae, snailfish: a comprehensive survey of snailfish specific genes.</title>
        <authorList>
            <person name="Kim W."/>
            <person name="Song I."/>
            <person name="Jeong J.-H."/>
            <person name="Kim D."/>
            <person name="Kim S."/>
            <person name="Ryu S."/>
            <person name="Song J.Y."/>
            <person name="Lee S.K."/>
        </authorList>
    </citation>
    <scope>NUCLEOTIDE SEQUENCE [LARGE SCALE GENOMIC DNA]</scope>
    <source>
        <tissue evidence="1">Muscle</tissue>
    </source>
</reference>
<dbReference type="AlphaFoldDB" id="A0A4Z2EZ69"/>
<comment type="caution">
    <text evidence="1">The sequence shown here is derived from an EMBL/GenBank/DDBJ whole genome shotgun (WGS) entry which is preliminary data.</text>
</comment>
<protein>
    <submittedName>
        <fullName evidence="1">Uncharacterized protein</fullName>
    </submittedName>
</protein>
<proteinExistence type="predicted"/>
<dbReference type="Proteomes" id="UP000314294">
    <property type="component" value="Unassembled WGS sequence"/>
</dbReference>
<keyword evidence="2" id="KW-1185">Reference proteome</keyword>
<evidence type="ECO:0000313" key="2">
    <source>
        <dbReference type="Proteomes" id="UP000314294"/>
    </source>
</evidence>